<dbReference type="SUPFAM" id="SSF46785">
    <property type="entry name" value="Winged helix' DNA-binding domain"/>
    <property type="match status" value="1"/>
</dbReference>
<dbReference type="Gene3D" id="1.10.10.10">
    <property type="entry name" value="Winged helix-like DNA-binding domain superfamily/Winged helix DNA-binding domain"/>
    <property type="match status" value="1"/>
</dbReference>
<dbReference type="InterPro" id="IPR052509">
    <property type="entry name" value="Metal_resp_DNA-bind_regulator"/>
</dbReference>
<dbReference type="STRING" id="446469.Sked_05700"/>
<dbReference type="HOGENOM" id="CLU_063440_3_1_11"/>
<dbReference type="InterPro" id="IPR005149">
    <property type="entry name" value="Tscrpt_reg_PadR_N"/>
</dbReference>
<dbReference type="Pfam" id="PF03551">
    <property type="entry name" value="PadR"/>
    <property type="match status" value="1"/>
</dbReference>
<organism evidence="2 3">
    <name type="scientific">Sanguibacter keddieii (strain ATCC 51767 / DSM 10542 / NCFB 3025 / ST-74)</name>
    <dbReference type="NCBI Taxonomy" id="446469"/>
    <lineage>
        <taxon>Bacteria</taxon>
        <taxon>Bacillati</taxon>
        <taxon>Actinomycetota</taxon>
        <taxon>Actinomycetes</taxon>
        <taxon>Micrococcales</taxon>
        <taxon>Sanguibacteraceae</taxon>
        <taxon>Sanguibacter</taxon>
    </lineage>
</organism>
<name>D1BAH9_SANKS</name>
<dbReference type="KEGG" id="ske:Sked_05700"/>
<feature type="domain" description="Transcription regulator PadR N-terminal" evidence="1">
    <location>
        <begin position="19"/>
        <end position="90"/>
    </location>
</feature>
<dbReference type="PANTHER" id="PTHR33169">
    <property type="entry name" value="PADR-FAMILY TRANSCRIPTIONAL REGULATOR"/>
    <property type="match status" value="1"/>
</dbReference>
<dbReference type="EMBL" id="CP001819">
    <property type="protein sequence ID" value="ACZ20530.1"/>
    <property type="molecule type" value="Genomic_DNA"/>
</dbReference>
<accession>D1BAH9</accession>
<proteinExistence type="predicted"/>
<evidence type="ECO:0000313" key="3">
    <source>
        <dbReference type="Proteomes" id="UP000000322"/>
    </source>
</evidence>
<protein>
    <submittedName>
        <fullName evidence="2">Transcriptional regulator, PadR family</fullName>
    </submittedName>
</protein>
<dbReference type="AlphaFoldDB" id="D1BAH9"/>
<dbReference type="Proteomes" id="UP000000322">
    <property type="component" value="Chromosome"/>
</dbReference>
<evidence type="ECO:0000313" key="2">
    <source>
        <dbReference type="EMBL" id="ACZ20530.1"/>
    </source>
</evidence>
<evidence type="ECO:0000259" key="1">
    <source>
        <dbReference type="Pfam" id="PF03551"/>
    </source>
</evidence>
<dbReference type="InterPro" id="IPR036388">
    <property type="entry name" value="WH-like_DNA-bd_sf"/>
</dbReference>
<dbReference type="eggNOG" id="COG1695">
    <property type="taxonomic scope" value="Bacteria"/>
</dbReference>
<sequence length="114" mass="12211">MDTPSWPAEWLRSALSGAVLSIVSEGETYGYVIAQRLADGGMGVVKGGTLYPLLARLEQDGDVTATWREGTSGPGRKYYALTEAGTVRLEAHRRDWAAFTEASTAIIMGTRGTS</sequence>
<keyword evidence="3" id="KW-1185">Reference proteome</keyword>
<dbReference type="OrthoDB" id="122286at2"/>
<reference evidence="2 3" key="1">
    <citation type="journal article" date="2009" name="Stand. Genomic Sci.">
        <title>Complete genome sequence of Sanguibacter keddieii type strain (ST-74).</title>
        <authorList>
            <person name="Ivanova N."/>
            <person name="Sikorski J."/>
            <person name="Sims D."/>
            <person name="Brettin T."/>
            <person name="Detter J.C."/>
            <person name="Han C."/>
            <person name="Lapidus A."/>
            <person name="Copeland A."/>
            <person name="Glavina Del Rio T."/>
            <person name="Nolan M."/>
            <person name="Chen F."/>
            <person name="Lucas S."/>
            <person name="Tice H."/>
            <person name="Cheng J.F."/>
            <person name="Bruce D."/>
            <person name="Goodwin L."/>
            <person name="Pitluck S."/>
            <person name="Pati A."/>
            <person name="Mavromatis K."/>
            <person name="Chen A."/>
            <person name="Palaniappan K."/>
            <person name="D'haeseleer P."/>
            <person name="Chain P."/>
            <person name="Bristow J."/>
            <person name="Eisen J.A."/>
            <person name="Markowitz V."/>
            <person name="Hugenholtz P."/>
            <person name="Goker M."/>
            <person name="Pukall R."/>
            <person name="Klenk H.P."/>
            <person name="Kyrpides N.C."/>
        </authorList>
    </citation>
    <scope>NUCLEOTIDE SEQUENCE [LARGE SCALE GENOMIC DNA]</scope>
    <source>
        <strain evidence="3">ATCC 51767 / DSM 10542 / NCFB 3025 / ST-74</strain>
    </source>
</reference>
<dbReference type="InterPro" id="IPR036390">
    <property type="entry name" value="WH_DNA-bd_sf"/>
</dbReference>
<dbReference type="RefSeq" id="WP_012865599.1">
    <property type="nucleotide sequence ID" value="NC_013521.1"/>
</dbReference>
<dbReference type="PANTHER" id="PTHR33169:SF14">
    <property type="entry name" value="TRANSCRIPTIONAL REGULATOR RV3488"/>
    <property type="match status" value="1"/>
</dbReference>
<gene>
    <name evidence="2" type="ordered locus">Sked_05700</name>
</gene>